<comment type="caution">
    <text evidence="3">The sequence shown here is derived from an EMBL/GenBank/DDBJ whole genome shotgun (WGS) entry which is preliminary data.</text>
</comment>
<accession>A0A371X2Q4</accession>
<protein>
    <submittedName>
        <fullName evidence="3">Hemerythrin domain-containing protein</fullName>
    </submittedName>
</protein>
<dbReference type="EMBL" id="QURL01000004">
    <property type="protein sequence ID" value="RFC63502.1"/>
    <property type="molecule type" value="Genomic_DNA"/>
</dbReference>
<name>A0A371X2Q4_9HYPH</name>
<reference evidence="3 4" key="1">
    <citation type="submission" date="2018-08" db="EMBL/GenBank/DDBJ databases">
        <title>Fulvimarina sp. 85, whole genome shotgun sequence.</title>
        <authorList>
            <person name="Tuo L."/>
        </authorList>
    </citation>
    <scope>NUCLEOTIDE SEQUENCE [LARGE SCALE GENOMIC DNA]</scope>
    <source>
        <strain evidence="3 4">85</strain>
    </source>
</reference>
<feature type="domain" description="Hemerythrin-like" evidence="2">
    <location>
        <begin position="161"/>
        <end position="276"/>
    </location>
</feature>
<keyword evidence="4" id="KW-1185">Reference proteome</keyword>
<gene>
    <name evidence="3" type="ORF">DYI37_10785</name>
</gene>
<dbReference type="Proteomes" id="UP000264310">
    <property type="component" value="Unassembled WGS sequence"/>
</dbReference>
<dbReference type="AlphaFoldDB" id="A0A371X2Q4"/>
<feature type="region of interest" description="Disordered" evidence="1">
    <location>
        <begin position="1"/>
        <end position="23"/>
    </location>
</feature>
<evidence type="ECO:0000313" key="3">
    <source>
        <dbReference type="EMBL" id="RFC63502.1"/>
    </source>
</evidence>
<dbReference type="Pfam" id="PF01814">
    <property type="entry name" value="Hemerythrin"/>
    <property type="match status" value="1"/>
</dbReference>
<organism evidence="3 4">
    <name type="scientific">Fulvimarina endophytica</name>
    <dbReference type="NCBI Taxonomy" id="2293836"/>
    <lineage>
        <taxon>Bacteria</taxon>
        <taxon>Pseudomonadati</taxon>
        <taxon>Pseudomonadota</taxon>
        <taxon>Alphaproteobacteria</taxon>
        <taxon>Hyphomicrobiales</taxon>
        <taxon>Aurantimonadaceae</taxon>
        <taxon>Fulvimarina</taxon>
    </lineage>
</organism>
<dbReference type="CDD" id="cd12108">
    <property type="entry name" value="Hr-like"/>
    <property type="match status" value="1"/>
</dbReference>
<evidence type="ECO:0000259" key="2">
    <source>
        <dbReference type="Pfam" id="PF01814"/>
    </source>
</evidence>
<evidence type="ECO:0000313" key="4">
    <source>
        <dbReference type="Proteomes" id="UP000264310"/>
    </source>
</evidence>
<evidence type="ECO:0000256" key="1">
    <source>
        <dbReference type="SAM" id="MobiDB-lite"/>
    </source>
</evidence>
<dbReference type="InterPro" id="IPR012312">
    <property type="entry name" value="Hemerythrin-like"/>
</dbReference>
<feature type="compositionally biased region" description="Basic residues" evidence="1">
    <location>
        <begin position="1"/>
        <end position="13"/>
    </location>
</feature>
<sequence length="287" mass="31362">MIRGGRCKGRARPHPGGAAAAAGSSSGKFAAMRGLTAHREERRCGARISAICLYFSHNCQDARNLGYSTSGLRRFAGLASRRRIPFTPRNLTGTFGRLRTAMAKTTLLDDRTRPKGPTYEGLDAVQARHGEVLAHIHASHLRELTKVTRTMAEVEAGERDLPALSAAVETLPMAEAYRSFGTLCGRECALLTFHHDAEEQHVFPALRRRAPEGLIAVLDRLAAEHVIIHEHIDALAEAARSVVNEPGPQAFARCRDALTALERLVRSHFRYEEGELAGPIGFYGVPV</sequence>
<dbReference type="Gene3D" id="1.20.120.520">
    <property type="entry name" value="nmb1532 protein domain like"/>
    <property type="match status" value="1"/>
</dbReference>
<proteinExistence type="predicted"/>